<gene>
    <name evidence="1" type="ORF">CQW29_22710</name>
</gene>
<evidence type="ECO:0000313" key="1">
    <source>
        <dbReference type="EMBL" id="PRD13088.1"/>
    </source>
</evidence>
<evidence type="ECO:0008006" key="3">
    <source>
        <dbReference type="Google" id="ProtNLM"/>
    </source>
</evidence>
<keyword evidence="2" id="KW-1185">Reference proteome</keyword>
<evidence type="ECO:0000313" key="2">
    <source>
        <dbReference type="Proteomes" id="UP000239181"/>
    </source>
</evidence>
<accession>A0A2S9I5L2</accession>
<dbReference type="OrthoDB" id="7062105at2"/>
<dbReference type="AlphaFoldDB" id="A0A2S9I5L2"/>
<dbReference type="RefSeq" id="WP_105595019.1">
    <property type="nucleotide sequence ID" value="NZ_PDET01000022.1"/>
</dbReference>
<protein>
    <recommendedName>
        <fullName evidence="3">Lipoprotein</fullName>
    </recommendedName>
</protein>
<dbReference type="Proteomes" id="UP000239181">
    <property type="component" value="Unassembled WGS sequence"/>
</dbReference>
<organism evidence="1 2">
    <name type="scientific">Pantoea coffeiphila</name>
    <dbReference type="NCBI Taxonomy" id="1465635"/>
    <lineage>
        <taxon>Bacteria</taxon>
        <taxon>Pseudomonadati</taxon>
        <taxon>Pseudomonadota</taxon>
        <taxon>Gammaproteobacteria</taxon>
        <taxon>Enterobacterales</taxon>
        <taxon>Erwiniaceae</taxon>
        <taxon>Pantoea</taxon>
    </lineage>
</organism>
<reference evidence="1 2" key="1">
    <citation type="submission" date="2017-10" db="EMBL/GenBank/DDBJ databases">
        <title>Draft genome of two endophytic bacteria isolated from 'guarana' Paullinia cupana (Mart.) Ducke.</title>
        <authorList>
            <person name="Siqueira K.A."/>
            <person name="Liotti R.G."/>
            <person name="Mendes T.A."/>
            <person name="Soares M.A."/>
        </authorList>
    </citation>
    <scope>NUCLEOTIDE SEQUENCE [LARGE SCALE GENOMIC DNA]</scope>
    <source>
        <strain evidence="1 2">342</strain>
    </source>
</reference>
<name>A0A2S9I5L2_9GAMM</name>
<dbReference type="PROSITE" id="PS51257">
    <property type="entry name" value="PROKAR_LIPOPROTEIN"/>
    <property type="match status" value="1"/>
</dbReference>
<dbReference type="EMBL" id="PDET01000022">
    <property type="protein sequence ID" value="PRD13088.1"/>
    <property type="molecule type" value="Genomic_DNA"/>
</dbReference>
<sequence length="203" mass="22391">MKKLLAVAMAVLFIAGCDSKPDAPFGFKWGQTVKQTLSQNLKDAKVSGDEDTLIFISAHSAPQPVPYSGWYSLVFTPGVGLTSASFSTPVDEGGVFFNEGRNVYGSISKTLEEKYGPPQNVKESMARDGAEFYSCLKEDGCGKWERTYQHDGVNIKLSVRPTPGKLMDGLSKAYIGVDYEYYTEKMKKESLEKSAKKYSSNNF</sequence>
<proteinExistence type="predicted"/>
<comment type="caution">
    <text evidence="1">The sequence shown here is derived from an EMBL/GenBank/DDBJ whole genome shotgun (WGS) entry which is preliminary data.</text>
</comment>